<organism evidence="1">
    <name type="scientific">invertebrate metagenome</name>
    <dbReference type="NCBI Taxonomy" id="1711999"/>
    <lineage>
        <taxon>unclassified sequences</taxon>
        <taxon>metagenomes</taxon>
        <taxon>organismal metagenomes</taxon>
    </lineage>
</organism>
<name>A0A484HBR3_9ZZZZ</name>
<dbReference type="EMBL" id="LR026963">
    <property type="protein sequence ID" value="VBB69242.1"/>
    <property type="molecule type" value="Genomic_DNA"/>
</dbReference>
<evidence type="ECO:0000313" key="1">
    <source>
        <dbReference type="EMBL" id="VBB69242.1"/>
    </source>
</evidence>
<dbReference type="AlphaFoldDB" id="A0A484HBR3"/>
<sequence length="39" mass="4387">MTLSFDHASAAIEGYIVMTMLGRRGQLQRHRVARVTGKK</sequence>
<gene>
    <name evidence="1" type="ORF">RIEGSTA812A_PEG_715</name>
</gene>
<reference evidence="1" key="1">
    <citation type="submission" date="2018-10" db="EMBL/GenBank/DDBJ databases">
        <authorList>
            <person name="Gruber-Vodicka H."/>
            <person name="Jaeckle O."/>
        </authorList>
    </citation>
    <scope>NUCLEOTIDE SEQUENCE</scope>
</reference>
<accession>A0A484HBR3</accession>
<protein>
    <submittedName>
        <fullName evidence="1">Uncharacterized protein</fullName>
    </submittedName>
</protein>
<proteinExistence type="predicted"/>